<reference evidence="7" key="1">
    <citation type="journal article" date="2014" name="Int. J. Syst. Evol. Microbiol.">
        <title>Complete genome sequence of Corynebacterium casei LMG S-19264T (=DSM 44701T), isolated from a smear-ripened cheese.</title>
        <authorList>
            <consortium name="US DOE Joint Genome Institute (JGI-PGF)"/>
            <person name="Walter F."/>
            <person name="Albersmeier A."/>
            <person name="Kalinowski J."/>
            <person name="Ruckert C."/>
        </authorList>
    </citation>
    <scope>NUCLEOTIDE SEQUENCE</scope>
    <source>
        <strain evidence="7">CGMCC 1.15360</strain>
    </source>
</reference>
<feature type="DNA-binding region" description="H-T-H motif" evidence="4">
    <location>
        <begin position="47"/>
        <end position="66"/>
    </location>
</feature>
<dbReference type="RefSeq" id="WP_066772089.1">
    <property type="nucleotide sequence ID" value="NZ_BMIP01000008.1"/>
</dbReference>
<keyword evidence="8" id="KW-1185">Reference proteome</keyword>
<dbReference type="InterPro" id="IPR009057">
    <property type="entry name" value="Homeodomain-like_sf"/>
</dbReference>
<dbReference type="Gene3D" id="1.10.357.10">
    <property type="entry name" value="Tetracycline Repressor, domain 2"/>
    <property type="match status" value="1"/>
</dbReference>
<evidence type="ECO:0000256" key="2">
    <source>
        <dbReference type="ARBA" id="ARBA00023125"/>
    </source>
</evidence>
<evidence type="ECO:0000313" key="8">
    <source>
        <dbReference type="Proteomes" id="UP000612349"/>
    </source>
</evidence>
<dbReference type="Gene3D" id="1.10.10.60">
    <property type="entry name" value="Homeodomain-like"/>
    <property type="match status" value="1"/>
</dbReference>
<feature type="region of interest" description="Disordered" evidence="5">
    <location>
        <begin position="1"/>
        <end position="24"/>
    </location>
</feature>
<dbReference type="PRINTS" id="PR00455">
    <property type="entry name" value="HTHTETR"/>
</dbReference>
<dbReference type="InterPro" id="IPR036271">
    <property type="entry name" value="Tet_transcr_reg_TetR-rel_C_sf"/>
</dbReference>
<comment type="caution">
    <text evidence="7">The sequence shown here is derived from an EMBL/GenBank/DDBJ whole genome shotgun (WGS) entry which is preliminary data.</text>
</comment>
<evidence type="ECO:0000256" key="1">
    <source>
        <dbReference type="ARBA" id="ARBA00023015"/>
    </source>
</evidence>
<evidence type="ECO:0000313" key="7">
    <source>
        <dbReference type="EMBL" id="GGD79686.1"/>
    </source>
</evidence>
<accession>A0A917DYI3</accession>
<evidence type="ECO:0000256" key="5">
    <source>
        <dbReference type="SAM" id="MobiDB-lite"/>
    </source>
</evidence>
<protein>
    <submittedName>
        <fullName evidence="7">Transcriptional regulator TetR family protein</fullName>
    </submittedName>
</protein>
<dbReference type="GO" id="GO:0003700">
    <property type="term" value="F:DNA-binding transcription factor activity"/>
    <property type="evidence" value="ECO:0007669"/>
    <property type="project" value="TreeGrafter"/>
</dbReference>
<gene>
    <name evidence="7" type="ORF">GCM10010990_32000</name>
</gene>
<feature type="domain" description="HTH tetR-type" evidence="6">
    <location>
        <begin position="24"/>
        <end position="84"/>
    </location>
</feature>
<reference evidence="7" key="2">
    <citation type="submission" date="2020-09" db="EMBL/GenBank/DDBJ databases">
        <authorList>
            <person name="Sun Q."/>
            <person name="Zhou Y."/>
        </authorList>
    </citation>
    <scope>NUCLEOTIDE SEQUENCE</scope>
    <source>
        <strain evidence="7">CGMCC 1.15360</strain>
    </source>
</reference>
<dbReference type="InterPro" id="IPR001647">
    <property type="entry name" value="HTH_TetR"/>
</dbReference>
<dbReference type="SUPFAM" id="SSF46689">
    <property type="entry name" value="Homeodomain-like"/>
    <property type="match status" value="1"/>
</dbReference>
<dbReference type="PROSITE" id="PS50977">
    <property type="entry name" value="HTH_TETR_2"/>
    <property type="match status" value="1"/>
</dbReference>
<dbReference type="PANTHER" id="PTHR30055">
    <property type="entry name" value="HTH-TYPE TRANSCRIPTIONAL REGULATOR RUTR"/>
    <property type="match status" value="1"/>
</dbReference>
<dbReference type="EMBL" id="BMIP01000008">
    <property type="protein sequence ID" value="GGD79686.1"/>
    <property type="molecule type" value="Genomic_DNA"/>
</dbReference>
<dbReference type="InterPro" id="IPR050109">
    <property type="entry name" value="HTH-type_TetR-like_transc_reg"/>
</dbReference>
<sequence length="208" mass="23039">MSQPADTAFPPFPGGKQPRTERGRRSLRKLLDAAALEFGEKGFHEASISGITSRAGMALGSFYTYFDSKDSLFRALVSDLSARVGTEARERLDPAQDALGAERAAFSAFLDFAREHQEIYRIIDEAEFVDPASFRQHYESAAQRINERLKTGMKKGEFRPDLDEAHGWAIMGMNVFLGLKYAIWSEGRTTDDIASVAQSILKGGIVKP</sequence>
<dbReference type="SUPFAM" id="SSF48498">
    <property type="entry name" value="Tetracyclin repressor-like, C-terminal domain"/>
    <property type="match status" value="1"/>
</dbReference>
<evidence type="ECO:0000259" key="6">
    <source>
        <dbReference type="PROSITE" id="PS50977"/>
    </source>
</evidence>
<dbReference type="Pfam" id="PF00440">
    <property type="entry name" value="TetR_N"/>
    <property type="match status" value="1"/>
</dbReference>
<organism evidence="7 8">
    <name type="scientific">Croceicoccus mobilis</name>
    <dbReference type="NCBI Taxonomy" id="1703339"/>
    <lineage>
        <taxon>Bacteria</taxon>
        <taxon>Pseudomonadati</taxon>
        <taxon>Pseudomonadota</taxon>
        <taxon>Alphaproteobacteria</taxon>
        <taxon>Sphingomonadales</taxon>
        <taxon>Erythrobacteraceae</taxon>
        <taxon>Croceicoccus</taxon>
    </lineage>
</organism>
<dbReference type="OrthoDB" id="9811084at2"/>
<keyword evidence="1" id="KW-0805">Transcription regulation</keyword>
<dbReference type="Proteomes" id="UP000612349">
    <property type="component" value="Unassembled WGS sequence"/>
</dbReference>
<dbReference type="AlphaFoldDB" id="A0A917DYI3"/>
<keyword evidence="3" id="KW-0804">Transcription</keyword>
<evidence type="ECO:0000256" key="3">
    <source>
        <dbReference type="ARBA" id="ARBA00023163"/>
    </source>
</evidence>
<proteinExistence type="predicted"/>
<keyword evidence="2 4" id="KW-0238">DNA-binding</keyword>
<dbReference type="PANTHER" id="PTHR30055:SF234">
    <property type="entry name" value="HTH-TYPE TRANSCRIPTIONAL REGULATOR BETI"/>
    <property type="match status" value="1"/>
</dbReference>
<evidence type="ECO:0000256" key="4">
    <source>
        <dbReference type="PROSITE-ProRule" id="PRU00335"/>
    </source>
</evidence>
<dbReference type="GO" id="GO:0000976">
    <property type="term" value="F:transcription cis-regulatory region binding"/>
    <property type="evidence" value="ECO:0007669"/>
    <property type="project" value="TreeGrafter"/>
</dbReference>
<name>A0A917DYI3_9SPHN</name>